<keyword evidence="4" id="KW-0808">Transferase</keyword>
<dbReference type="InterPro" id="IPR036890">
    <property type="entry name" value="HATPase_C_sf"/>
</dbReference>
<proteinExistence type="predicted"/>
<dbReference type="SUPFAM" id="SSF47384">
    <property type="entry name" value="Homodimeric domain of signal transducing histidine kinase"/>
    <property type="match status" value="1"/>
</dbReference>
<dbReference type="Pfam" id="PF00512">
    <property type="entry name" value="HisKA"/>
    <property type="match status" value="1"/>
</dbReference>
<dbReference type="Gene3D" id="1.10.287.130">
    <property type="match status" value="1"/>
</dbReference>
<feature type="domain" description="Histidine kinase" evidence="8">
    <location>
        <begin position="182"/>
        <end position="400"/>
    </location>
</feature>
<dbReference type="OrthoDB" id="9781208at2"/>
<dbReference type="CDD" id="cd00082">
    <property type="entry name" value="HisKA"/>
    <property type="match status" value="1"/>
</dbReference>
<evidence type="ECO:0000259" key="8">
    <source>
        <dbReference type="PROSITE" id="PS50109"/>
    </source>
</evidence>
<evidence type="ECO:0000313" key="10">
    <source>
        <dbReference type="Proteomes" id="UP000199452"/>
    </source>
</evidence>
<dbReference type="SUPFAM" id="SSF55874">
    <property type="entry name" value="ATPase domain of HSP90 chaperone/DNA topoisomerase II/histidine kinase"/>
    <property type="match status" value="1"/>
</dbReference>
<keyword evidence="10" id="KW-1185">Reference proteome</keyword>
<protein>
    <recommendedName>
        <fullName evidence="2">histidine kinase</fullName>
        <ecNumber evidence="2">2.7.13.3</ecNumber>
    </recommendedName>
</protein>
<dbReference type="InterPro" id="IPR004358">
    <property type="entry name" value="Sig_transdc_His_kin-like_C"/>
</dbReference>
<evidence type="ECO:0000313" key="9">
    <source>
        <dbReference type="EMBL" id="SDD35140.1"/>
    </source>
</evidence>
<evidence type="ECO:0000259" key="7">
    <source>
        <dbReference type="PROSITE" id="PS50042"/>
    </source>
</evidence>
<dbReference type="EC" id="2.7.13.3" evidence="2"/>
<evidence type="ECO:0000256" key="2">
    <source>
        <dbReference type="ARBA" id="ARBA00012438"/>
    </source>
</evidence>
<dbReference type="SMART" id="SM00100">
    <property type="entry name" value="cNMP"/>
    <property type="match status" value="1"/>
</dbReference>
<feature type="domain" description="Cyclic nucleotide-binding" evidence="7">
    <location>
        <begin position="22"/>
        <end position="137"/>
    </location>
</feature>
<evidence type="ECO:0000256" key="5">
    <source>
        <dbReference type="ARBA" id="ARBA00022777"/>
    </source>
</evidence>
<comment type="catalytic activity">
    <reaction evidence="1">
        <text>ATP + protein L-histidine = ADP + protein N-phospho-L-histidine.</text>
        <dbReference type="EC" id="2.7.13.3"/>
    </reaction>
</comment>
<dbReference type="Proteomes" id="UP000199452">
    <property type="component" value="Unassembled WGS sequence"/>
</dbReference>
<dbReference type="InterPro" id="IPR014710">
    <property type="entry name" value="RmlC-like_jellyroll"/>
</dbReference>
<dbReference type="Pfam" id="PF00027">
    <property type="entry name" value="cNMP_binding"/>
    <property type="match status" value="1"/>
</dbReference>
<dbReference type="InterPro" id="IPR050736">
    <property type="entry name" value="Sensor_HK_Regulatory"/>
</dbReference>
<keyword evidence="6" id="KW-0902">Two-component regulatory system</keyword>
<dbReference type="AlphaFoldDB" id="A0A1G6U176"/>
<dbReference type="SMART" id="SM00388">
    <property type="entry name" value="HisKA"/>
    <property type="match status" value="1"/>
</dbReference>
<dbReference type="InterPro" id="IPR018490">
    <property type="entry name" value="cNMP-bd_dom_sf"/>
</dbReference>
<dbReference type="CDD" id="cd00038">
    <property type="entry name" value="CAP_ED"/>
    <property type="match status" value="1"/>
</dbReference>
<dbReference type="Gene3D" id="2.60.120.10">
    <property type="entry name" value="Jelly Rolls"/>
    <property type="match status" value="1"/>
</dbReference>
<dbReference type="STRING" id="1640674.SAMN05216323_11471"/>
<accession>A0A1G6U176</accession>
<dbReference type="InterPro" id="IPR003661">
    <property type="entry name" value="HisK_dim/P_dom"/>
</dbReference>
<sequence>MSFKDDTLTLTDKVSILRLVSIFSEVPAEVLADIAMVSTQHSLPAESIIINKGDMDFALYVVIHGKVKVHAGDHIFTTFSNNDYFGEYALIDSSPRSATVTTLEPTEVLRLDQTHFNQIIASNKKITQGILNGLIMRLRDYNVLQSELTKKGEEIKLQRDVLEKQRKELEVLNATKDKFFAIIAHDLRNPFSTVLGLSELLAREFENFDSDRLKEFINQIYKYSNNTFNLLENLLQWSMVQTGRMPLRPKVVDLFEVVMENIELLRGNATNKEISLIGPEEGEWFSYVDVNMITTVVRNLISNAIKFTEVGGFVKVKFEQDDRFVTVSVSDSGVGISAIDLSKLFKLDSNPTTIGTSQEKGTGLGLILCKEFVERNGGKVWVESILGEGTTFRFTAPRISSH</sequence>
<keyword evidence="3" id="KW-0597">Phosphoprotein</keyword>
<dbReference type="InterPro" id="IPR018488">
    <property type="entry name" value="cNMP-bd_CS"/>
</dbReference>
<dbReference type="Pfam" id="PF02518">
    <property type="entry name" value="HATPase_c"/>
    <property type="match status" value="1"/>
</dbReference>
<dbReference type="InterPro" id="IPR036097">
    <property type="entry name" value="HisK_dim/P_sf"/>
</dbReference>
<dbReference type="PROSITE" id="PS00889">
    <property type="entry name" value="CNMP_BINDING_2"/>
    <property type="match status" value="1"/>
</dbReference>
<gene>
    <name evidence="9" type="ORF">SAMN05216323_11471</name>
</gene>
<dbReference type="Gene3D" id="3.30.565.10">
    <property type="entry name" value="Histidine kinase-like ATPase, C-terminal domain"/>
    <property type="match status" value="1"/>
</dbReference>
<evidence type="ECO:0000256" key="1">
    <source>
        <dbReference type="ARBA" id="ARBA00000085"/>
    </source>
</evidence>
<dbReference type="InterPro" id="IPR000595">
    <property type="entry name" value="cNMP-bd_dom"/>
</dbReference>
<evidence type="ECO:0000256" key="4">
    <source>
        <dbReference type="ARBA" id="ARBA00022679"/>
    </source>
</evidence>
<dbReference type="PROSITE" id="PS50109">
    <property type="entry name" value="HIS_KIN"/>
    <property type="match status" value="1"/>
</dbReference>
<dbReference type="GO" id="GO:0000155">
    <property type="term" value="F:phosphorelay sensor kinase activity"/>
    <property type="evidence" value="ECO:0007669"/>
    <property type="project" value="InterPro"/>
</dbReference>
<dbReference type="PANTHER" id="PTHR43711">
    <property type="entry name" value="TWO-COMPONENT HISTIDINE KINASE"/>
    <property type="match status" value="1"/>
</dbReference>
<dbReference type="InterPro" id="IPR005467">
    <property type="entry name" value="His_kinase_dom"/>
</dbReference>
<dbReference type="RefSeq" id="WP_092441084.1">
    <property type="nucleotide sequence ID" value="NZ_FMYP01000147.1"/>
</dbReference>
<reference evidence="9 10" key="1">
    <citation type="submission" date="2016-09" db="EMBL/GenBank/DDBJ databases">
        <authorList>
            <person name="Capua I."/>
            <person name="De Benedictis P."/>
            <person name="Joannis T."/>
            <person name="Lombin L.H."/>
            <person name="Cattoli G."/>
        </authorList>
    </citation>
    <scope>NUCLEOTIDE SEQUENCE [LARGE SCALE GENOMIC DNA]</scope>
    <source>
        <strain evidence="9 10">A7P-90m</strain>
    </source>
</reference>
<name>A0A1G6U176_9BACT</name>
<evidence type="ECO:0000256" key="6">
    <source>
        <dbReference type="ARBA" id="ARBA00023012"/>
    </source>
</evidence>
<dbReference type="PROSITE" id="PS50042">
    <property type="entry name" value="CNMP_BINDING_3"/>
    <property type="match status" value="1"/>
</dbReference>
<keyword evidence="5 9" id="KW-0418">Kinase</keyword>
<dbReference type="SMART" id="SM00387">
    <property type="entry name" value="HATPase_c"/>
    <property type="match status" value="1"/>
</dbReference>
<dbReference type="PRINTS" id="PR00344">
    <property type="entry name" value="BCTRLSENSOR"/>
</dbReference>
<evidence type="ECO:0000256" key="3">
    <source>
        <dbReference type="ARBA" id="ARBA00022553"/>
    </source>
</evidence>
<dbReference type="PANTHER" id="PTHR43711:SF31">
    <property type="entry name" value="HISTIDINE KINASE"/>
    <property type="match status" value="1"/>
</dbReference>
<dbReference type="InterPro" id="IPR003594">
    <property type="entry name" value="HATPase_dom"/>
</dbReference>
<dbReference type="SUPFAM" id="SSF51206">
    <property type="entry name" value="cAMP-binding domain-like"/>
    <property type="match status" value="1"/>
</dbReference>
<dbReference type="EMBL" id="FMYP01000147">
    <property type="protein sequence ID" value="SDD35140.1"/>
    <property type="molecule type" value="Genomic_DNA"/>
</dbReference>
<organism evidence="9 10">
    <name type="scientific">Williamwhitmania taraxaci</name>
    <dbReference type="NCBI Taxonomy" id="1640674"/>
    <lineage>
        <taxon>Bacteria</taxon>
        <taxon>Pseudomonadati</taxon>
        <taxon>Bacteroidota</taxon>
        <taxon>Bacteroidia</taxon>
        <taxon>Bacteroidales</taxon>
        <taxon>Williamwhitmaniaceae</taxon>
        <taxon>Williamwhitmania</taxon>
    </lineage>
</organism>